<keyword evidence="2" id="KW-0378">Hydrolase</keyword>
<dbReference type="EMBL" id="BSOB01000017">
    <property type="protein sequence ID" value="GLQ93096.1"/>
    <property type="molecule type" value="Genomic_DNA"/>
</dbReference>
<evidence type="ECO:0000259" key="3">
    <source>
        <dbReference type="PROSITE" id="PS51829"/>
    </source>
</evidence>
<gene>
    <name evidence="4" type="ORF">GCM10007901_20470</name>
</gene>
<dbReference type="Pfam" id="PF01483">
    <property type="entry name" value="P_proprotein"/>
    <property type="match status" value="1"/>
</dbReference>
<dbReference type="PROSITE" id="PS51829">
    <property type="entry name" value="P_HOMO_B"/>
    <property type="match status" value="1"/>
</dbReference>
<dbReference type="InterPro" id="IPR008979">
    <property type="entry name" value="Galactose-bd-like_sf"/>
</dbReference>
<keyword evidence="5" id="KW-1185">Reference proteome</keyword>
<dbReference type="Gene3D" id="2.60.120.260">
    <property type="entry name" value="Galactose-binding domain-like"/>
    <property type="match status" value="1"/>
</dbReference>
<evidence type="ECO:0000256" key="1">
    <source>
        <dbReference type="ARBA" id="ARBA00022670"/>
    </source>
</evidence>
<sequence length="141" mass="14349">MTLKVTDNTGATNTKTGSVTVTAPTGRTFSNNTAVAIGDDATVTSPITVSGISGDTKSTIQVHVNITSNMSGDLGITITAPDGSSATLKSPDFTTTGSLNTTYSVTATGVPANGTWTLTVTDYDFFGNGDSSKLNSWNVSL</sequence>
<dbReference type="SUPFAM" id="SSF49785">
    <property type="entry name" value="Galactose-binding domain-like"/>
    <property type="match status" value="1"/>
</dbReference>
<organism evidence="4 5">
    <name type="scientific">Dyella acidisoli</name>
    <dbReference type="NCBI Taxonomy" id="1867834"/>
    <lineage>
        <taxon>Bacteria</taxon>
        <taxon>Pseudomonadati</taxon>
        <taxon>Pseudomonadota</taxon>
        <taxon>Gammaproteobacteria</taxon>
        <taxon>Lysobacterales</taxon>
        <taxon>Rhodanobacteraceae</taxon>
        <taxon>Dyella</taxon>
    </lineage>
</organism>
<reference evidence="5" key="1">
    <citation type="journal article" date="2019" name="Int. J. Syst. Evol. Microbiol.">
        <title>The Global Catalogue of Microorganisms (GCM) 10K type strain sequencing project: providing services to taxonomists for standard genome sequencing and annotation.</title>
        <authorList>
            <consortium name="The Broad Institute Genomics Platform"/>
            <consortium name="The Broad Institute Genome Sequencing Center for Infectious Disease"/>
            <person name="Wu L."/>
            <person name="Ma J."/>
        </authorList>
    </citation>
    <scope>NUCLEOTIDE SEQUENCE [LARGE SCALE GENOMIC DNA]</scope>
    <source>
        <strain evidence="5">NBRC 111980</strain>
    </source>
</reference>
<comment type="caution">
    <text evidence="4">The sequence shown here is derived from an EMBL/GenBank/DDBJ whole genome shotgun (WGS) entry which is preliminary data.</text>
</comment>
<protein>
    <recommendedName>
        <fullName evidence="3">P/Homo B domain-containing protein</fullName>
    </recommendedName>
</protein>
<dbReference type="Proteomes" id="UP001156670">
    <property type="component" value="Unassembled WGS sequence"/>
</dbReference>
<proteinExistence type="predicted"/>
<name>A0ABQ5XR96_9GAMM</name>
<keyword evidence="1" id="KW-0645">Protease</keyword>
<feature type="domain" description="P/Homo B" evidence="3">
    <location>
        <begin position="20"/>
        <end position="141"/>
    </location>
</feature>
<dbReference type="InterPro" id="IPR002884">
    <property type="entry name" value="P_dom"/>
</dbReference>
<evidence type="ECO:0000313" key="4">
    <source>
        <dbReference type="EMBL" id="GLQ93096.1"/>
    </source>
</evidence>
<accession>A0ABQ5XR96</accession>
<evidence type="ECO:0000256" key="2">
    <source>
        <dbReference type="ARBA" id="ARBA00022801"/>
    </source>
</evidence>
<evidence type="ECO:0000313" key="5">
    <source>
        <dbReference type="Proteomes" id="UP001156670"/>
    </source>
</evidence>